<feature type="region of interest" description="Disordered" evidence="1">
    <location>
        <begin position="423"/>
        <end position="446"/>
    </location>
</feature>
<accession>A0A9P4VWX5</accession>
<dbReference type="EMBL" id="MU006089">
    <property type="protein sequence ID" value="KAF2843179.1"/>
    <property type="molecule type" value="Genomic_DNA"/>
</dbReference>
<dbReference type="Pfam" id="PF08578">
    <property type="entry name" value="DUF1765"/>
    <property type="match status" value="1"/>
</dbReference>
<feature type="compositionally biased region" description="Polar residues" evidence="1">
    <location>
        <begin position="91"/>
        <end position="103"/>
    </location>
</feature>
<feature type="compositionally biased region" description="Low complexity" evidence="1">
    <location>
        <begin position="939"/>
        <end position="956"/>
    </location>
</feature>
<protein>
    <submittedName>
        <fullName evidence="2">DUF1765-domain-containing protein</fullName>
    </submittedName>
</protein>
<proteinExistence type="predicted"/>
<keyword evidence="3" id="KW-1185">Reference proteome</keyword>
<feature type="compositionally biased region" description="Polar residues" evidence="1">
    <location>
        <begin position="132"/>
        <end position="146"/>
    </location>
</feature>
<feature type="region of interest" description="Disordered" evidence="1">
    <location>
        <begin position="128"/>
        <end position="278"/>
    </location>
</feature>
<gene>
    <name evidence="2" type="ORF">M501DRAFT_1012542</name>
</gene>
<feature type="region of interest" description="Disordered" evidence="1">
    <location>
        <begin position="931"/>
        <end position="963"/>
    </location>
</feature>
<evidence type="ECO:0000256" key="1">
    <source>
        <dbReference type="SAM" id="MobiDB-lite"/>
    </source>
</evidence>
<evidence type="ECO:0000313" key="2">
    <source>
        <dbReference type="EMBL" id="KAF2843179.1"/>
    </source>
</evidence>
<dbReference type="Proteomes" id="UP000799429">
    <property type="component" value="Unassembled WGS sequence"/>
</dbReference>
<feature type="compositionally biased region" description="Low complexity" evidence="1">
    <location>
        <begin position="78"/>
        <end position="90"/>
    </location>
</feature>
<feature type="compositionally biased region" description="Polar residues" evidence="1">
    <location>
        <begin position="995"/>
        <end position="1027"/>
    </location>
</feature>
<feature type="region of interest" description="Disordered" evidence="1">
    <location>
        <begin position="76"/>
        <end position="103"/>
    </location>
</feature>
<dbReference type="PANTHER" id="PTHR37988:SF1">
    <property type="entry name" value="UPF0592 MEMBRANE PROTEIN C7D4.03C"/>
    <property type="match status" value="1"/>
</dbReference>
<feature type="compositionally biased region" description="Low complexity" evidence="1">
    <location>
        <begin position="433"/>
        <end position="446"/>
    </location>
</feature>
<evidence type="ECO:0000313" key="3">
    <source>
        <dbReference type="Proteomes" id="UP000799429"/>
    </source>
</evidence>
<dbReference type="InterPro" id="IPR013887">
    <property type="entry name" value="UPF0592"/>
</dbReference>
<reference evidence="2" key="1">
    <citation type="journal article" date="2020" name="Stud. Mycol.">
        <title>101 Dothideomycetes genomes: a test case for predicting lifestyles and emergence of pathogens.</title>
        <authorList>
            <person name="Haridas S."/>
            <person name="Albert R."/>
            <person name="Binder M."/>
            <person name="Bloem J."/>
            <person name="Labutti K."/>
            <person name="Salamov A."/>
            <person name="Andreopoulos B."/>
            <person name="Baker S."/>
            <person name="Barry K."/>
            <person name="Bills G."/>
            <person name="Bluhm B."/>
            <person name="Cannon C."/>
            <person name="Castanera R."/>
            <person name="Culley D."/>
            <person name="Daum C."/>
            <person name="Ezra D."/>
            <person name="Gonzalez J."/>
            <person name="Henrissat B."/>
            <person name="Kuo A."/>
            <person name="Liang C."/>
            <person name="Lipzen A."/>
            <person name="Lutzoni F."/>
            <person name="Magnuson J."/>
            <person name="Mondo S."/>
            <person name="Nolan M."/>
            <person name="Ohm R."/>
            <person name="Pangilinan J."/>
            <person name="Park H.-J."/>
            <person name="Ramirez L."/>
            <person name="Alfaro M."/>
            <person name="Sun H."/>
            <person name="Tritt A."/>
            <person name="Yoshinaga Y."/>
            <person name="Zwiers L.-H."/>
            <person name="Turgeon B."/>
            <person name="Goodwin S."/>
            <person name="Spatafora J."/>
            <person name="Crous P."/>
            <person name="Grigoriev I."/>
        </authorList>
    </citation>
    <scope>NUCLEOTIDE SEQUENCE</scope>
    <source>
        <strain evidence="2">CBS 101060</strain>
    </source>
</reference>
<comment type="caution">
    <text evidence="2">The sequence shown here is derived from an EMBL/GenBank/DDBJ whole genome shotgun (WGS) entry which is preliminary data.</text>
</comment>
<sequence>MPSLSLVRNQTEGLTKYECTTERTPLEYGHTTNEPQPPDAVYLPRAAGYTYFPSPKSSLFEDHTVLELKGTISEDDLTTSTSDTESYTSSAGTTPLTEPNSLNEDFHFEFGETDPAVTMLRLMRLNKKDSQETTSPNQNVEGNSSEARSRKVTKTTSPVRRSLSNFRRKSWLGTSRSPSPPKPMQKEPIKTETETPSDVAPGVARRMSFALRRRSSSHGPSQNRKRDMSNGGDTTKLDVKPKRPSSVFLKDPGSNPTSLQDEKLPAVPSLPKSFSSDRLRRLPTAQSVKDHKPLVPTSLSSDKLKSLKTDLSKKRDDLWTVFRNLDSEYHKFQNKTTIALKASIVRTALLPFLKGYRVHPSNKQLRPEDLDRRINILNRWWTGLLDMLHGKNNQSLTGTDRPAVLDAIIGIMERLEWRHAPSPFSPLSERSKSQSIPSSISSTSVSSSSSDFLIESVHHNVRNTFIQNLLGQMAFVIEKMSLRTTPASVVAFCGKTCAYAFFFCPGVAEILVRLWNPSMNTMRRITEEAGLARNAKPSTTHPNILPAFPSHLHRLRFGSLLQLSRELRKPSQLPLGTNDFDWRGPWVKRWCGRETDLFYVFVKHYHILAMEFLPEDASKIERLCVPGLVIVHAQILENLDATIHRSTTSSQRPEEPTQGPATITFDDVLTDPDTSASALAVLPANAIRLMAENRIIMSIRDYLSGRGSKYLLGRHVFAQAFSDIMKACAKNTSIYDFNACSLLCDFLEEALVILVRYEFTLTTEQPVLDWPFWLSVFQRLAESENTLTEIRLYSFLYSNWPMLIQDPTRRSSLCLDFLLDPQFFQSRFNHWCPMVRAYYMRLLCWRVARLDGDGSSVELEILQRLASQLSVVWSHYLFLMQEAQSDQKGFPSSIPCPPAPNRRLLIIRTDGIPSPNNNVFFSDSMDSSQKNLMTSSEVSLDSRPWSSHSDSSDSSDVPTDTKSKKWNILRALIGPIKPAVKSPSSSPGSSPPPKQAQTQRDSTPTNTVKSASSTGANGSSVQQTPISQPPSYNSYCFKFSLESVERRHQPHSNMRLFPPRLPMAAQLFLQSQVPISLPSYKTKPARSAAQSGTYAGRALAEWTLVVNESHNFFNRRKIEGVPNNKLVETPSLGVETFKRLS</sequence>
<name>A0A9P4VWX5_9PEZI</name>
<organism evidence="2 3">
    <name type="scientific">Patellaria atrata CBS 101060</name>
    <dbReference type="NCBI Taxonomy" id="1346257"/>
    <lineage>
        <taxon>Eukaryota</taxon>
        <taxon>Fungi</taxon>
        <taxon>Dikarya</taxon>
        <taxon>Ascomycota</taxon>
        <taxon>Pezizomycotina</taxon>
        <taxon>Dothideomycetes</taxon>
        <taxon>Dothideomycetes incertae sedis</taxon>
        <taxon>Patellariales</taxon>
        <taxon>Patellariaceae</taxon>
        <taxon>Patellaria</taxon>
    </lineage>
</organism>
<feature type="region of interest" description="Disordered" evidence="1">
    <location>
        <begin position="977"/>
        <end position="1027"/>
    </location>
</feature>
<feature type="compositionally biased region" description="Polar residues" evidence="1">
    <location>
        <begin position="154"/>
        <end position="165"/>
    </location>
</feature>
<dbReference type="OrthoDB" id="296767at2759"/>
<dbReference type="AlphaFoldDB" id="A0A9P4VWX5"/>
<feature type="compositionally biased region" description="Basic and acidic residues" evidence="1">
    <location>
        <begin position="184"/>
        <end position="193"/>
    </location>
</feature>
<dbReference type="PANTHER" id="PTHR37988">
    <property type="entry name" value="UPF0592 MEMBRANE PROTEIN C7D4.03C"/>
    <property type="match status" value="1"/>
</dbReference>